<dbReference type="Proteomes" id="UP000188533">
    <property type="component" value="Unassembled WGS sequence"/>
</dbReference>
<dbReference type="EMBL" id="BDGU01000233">
    <property type="protein sequence ID" value="GAW05098.1"/>
    <property type="molecule type" value="Genomic_DNA"/>
</dbReference>
<evidence type="ECO:0000313" key="3">
    <source>
        <dbReference type="Proteomes" id="UP000188533"/>
    </source>
</evidence>
<proteinExistence type="predicted"/>
<comment type="caution">
    <text evidence="2">The sequence shown here is derived from an EMBL/GenBank/DDBJ whole genome shotgun (WGS) entry which is preliminary data.</text>
</comment>
<protein>
    <submittedName>
        <fullName evidence="2">Uncharacterized protein</fullName>
    </submittedName>
</protein>
<evidence type="ECO:0000313" key="2">
    <source>
        <dbReference type="EMBL" id="GAW05098.1"/>
    </source>
</evidence>
<reference evidence="2 3" key="1">
    <citation type="submission" date="2016-08" db="EMBL/GenBank/DDBJ databases">
        <authorList>
            <consortium name="Lentinula edodes genome sequencing consortium"/>
            <person name="Sakamoto Y."/>
            <person name="Nakade K."/>
            <person name="Sato S."/>
            <person name="Yoshida Y."/>
            <person name="Miyazaki K."/>
            <person name="Natsume S."/>
            <person name="Konno N."/>
        </authorList>
    </citation>
    <scope>NUCLEOTIDE SEQUENCE [LARGE SCALE GENOMIC DNA]</scope>
    <source>
        <strain evidence="2 3">NBRC 111202</strain>
    </source>
</reference>
<dbReference type="AlphaFoldDB" id="A0A1Q3ED31"/>
<keyword evidence="3" id="KW-1185">Reference proteome</keyword>
<gene>
    <name evidence="2" type="ORF">LENED_006933</name>
</gene>
<reference evidence="2 3" key="2">
    <citation type="submission" date="2017-02" db="EMBL/GenBank/DDBJ databases">
        <title>A genome survey and senescence transcriptome analysis in Lentinula edodes.</title>
        <authorList>
            <person name="Sakamoto Y."/>
            <person name="Nakade K."/>
            <person name="Sato S."/>
            <person name="Yoshida Y."/>
            <person name="Miyazaki K."/>
            <person name="Natsume S."/>
            <person name="Konno N."/>
        </authorList>
    </citation>
    <scope>NUCLEOTIDE SEQUENCE [LARGE SCALE GENOMIC DNA]</scope>
    <source>
        <strain evidence="2 3">NBRC 111202</strain>
    </source>
</reference>
<name>A0A1Q3ED31_LENED</name>
<sequence length="143" mass="15097">MIDTPGPHYFFPTSADLTVVGGGSSPVEGSVLAEEDDENAPREVVEVAGEVGANVATPAEEDDRGLPVGGSETPAMARTPLFLLASRSPSSPLLPPSVPVIPHIIDLTMINDNGEDLYESREEFEARMRGNVAVKNERSSPAL</sequence>
<organism evidence="2 3">
    <name type="scientific">Lentinula edodes</name>
    <name type="common">Shiitake mushroom</name>
    <name type="synonym">Lentinus edodes</name>
    <dbReference type="NCBI Taxonomy" id="5353"/>
    <lineage>
        <taxon>Eukaryota</taxon>
        <taxon>Fungi</taxon>
        <taxon>Dikarya</taxon>
        <taxon>Basidiomycota</taxon>
        <taxon>Agaricomycotina</taxon>
        <taxon>Agaricomycetes</taxon>
        <taxon>Agaricomycetidae</taxon>
        <taxon>Agaricales</taxon>
        <taxon>Marasmiineae</taxon>
        <taxon>Omphalotaceae</taxon>
        <taxon>Lentinula</taxon>
    </lineage>
</organism>
<accession>A0A1Q3ED31</accession>
<evidence type="ECO:0000256" key="1">
    <source>
        <dbReference type="SAM" id="MobiDB-lite"/>
    </source>
</evidence>
<feature type="region of interest" description="Disordered" evidence="1">
    <location>
        <begin position="50"/>
        <end position="73"/>
    </location>
</feature>